<dbReference type="InterPro" id="IPR050743">
    <property type="entry name" value="2-oxoacid_DH_E2_comp"/>
</dbReference>
<dbReference type="PROSITE" id="PS51826">
    <property type="entry name" value="PSBD"/>
    <property type="match status" value="2"/>
</dbReference>
<comment type="similarity">
    <text evidence="2">Belongs to the 2-oxoacid dehydrogenase family.</text>
</comment>
<dbReference type="InterPro" id="IPR011053">
    <property type="entry name" value="Single_hybrid_motif"/>
</dbReference>
<dbReference type="InterPro" id="IPR000089">
    <property type="entry name" value="Biotin_lipoyl"/>
</dbReference>
<dbReference type="Gene3D" id="4.10.320.10">
    <property type="entry name" value="E3-binding domain"/>
    <property type="match status" value="2"/>
</dbReference>
<keyword evidence="4" id="KW-0450">Lipoyl</keyword>
<dbReference type="InterPro" id="IPR001078">
    <property type="entry name" value="2-oxoacid_DH_actylTfrase"/>
</dbReference>
<accession>L9WLT1</accession>
<dbReference type="SUPFAM" id="SSF51230">
    <property type="entry name" value="Single hybrid motif"/>
    <property type="match status" value="1"/>
</dbReference>
<name>L9WLT1_9EURY</name>
<evidence type="ECO:0000256" key="5">
    <source>
        <dbReference type="ARBA" id="ARBA00023315"/>
    </source>
</evidence>
<evidence type="ECO:0000256" key="6">
    <source>
        <dbReference type="SAM" id="MobiDB-lite"/>
    </source>
</evidence>
<dbReference type="GO" id="GO:0016407">
    <property type="term" value="F:acetyltransferase activity"/>
    <property type="evidence" value="ECO:0007669"/>
    <property type="project" value="TreeGrafter"/>
</dbReference>
<dbReference type="PROSITE" id="PS50968">
    <property type="entry name" value="BIOTINYL_LIPOYL"/>
    <property type="match status" value="1"/>
</dbReference>
<dbReference type="PANTHER" id="PTHR43178">
    <property type="entry name" value="DIHYDROLIPOAMIDE ACETYLTRANSFERASE COMPONENT OF PYRUVATE DEHYDROGENASE COMPLEX"/>
    <property type="match status" value="1"/>
</dbReference>
<dbReference type="Proteomes" id="UP000011602">
    <property type="component" value="Unassembled WGS sequence"/>
</dbReference>
<gene>
    <name evidence="9" type="ORF">C493_19431</name>
</gene>
<feature type="compositionally biased region" description="Low complexity" evidence="6">
    <location>
        <begin position="122"/>
        <end position="134"/>
    </location>
</feature>
<reference evidence="9 10" key="1">
    <citation type="journal article" date="2014" name="PLoS Genet.">
        <title>Phylogenetically driven sequencing of extremely halophilic archaea reveals strategies for static and dynamic osmo-response.</title>
        <authorList>
            <person name="Becker E.A."/>
            <person name="Seitzer P.M."/>
            <person name="Tritt A."/>
            <person name="Larsen D."/>
            <person name="Krusor M."/>
            <person name="Yao A.I."/>
            <person name="Wu D."/>
            <person name="Madern D."/>
            <person name="Eisen J.A."/>
            <person name="Darling A.E."/>
            <person name="Facciotti M.T."/>
        </authorList>
    </citation>
    <scope>NUCLEOTIDE SEQUENCE [LARGE SCALE GENOMIC DNA]</scope>
    <source>
        <strain evidence="9 10">JCM 12255</strain>
    </source>
</reference>
<dbReference type="PANTHER" id="PTHR43178:SF5">
    <property type="entry name" value="LIPOAMIDE ACYLTRANSFERASE COMPONENT OF BRANCHED-CHAIN ALPHA-KETO ACID DEHYDROGENASE COMPLEX, MITOCHONDRIAL"/>
    <property type="match status" value="1"/>
</dbReference>
<evidence type="ECO:0000256" key="1">
    <source>
        <dbReference type="ARBA" id="ARBA00001938"/>
    </source>
</evidence>
<keyword evidence="3 9" id="KW-0808">Transferase</keyword>
<dbReference type="Gene3D" id="3.30.559.10">
    <property type="entry name" value="Chloramphenicol acetyltransferase-like domain"/>
    <property type="match status" value="1"/>
</dbReference>
<keyword evidence="10" id="KW-1185">Reference proteome</keyword>
<dbReference type="STRING" id="1227499.C493_19431"/>
<feature type="domain" description="Lipoyl-binding" evidence="7">
    <location>
        <begin position="1"/>
        <end position="74"/>
    </location>
</feature>
<dbReference type="Gene3D" id="2.40.50.100">
    <property type="match status" value="1"/>
</dbReference>
<comment type="caution">
    <text evidence="9">The sequence shown here is derived from an EMBL/GenBank/DDBJ whole genome shotgun (WGS) entry which is preliminary data.</text>
</comment>
<dbReference type="InterPro" id="IPR003016">
    <property type="entry name" value="2-oxoA_DH_lipoyl-BS"/>
</dbReference>
<dbReference type="GO" id="GO:0031405">
    <property type="term" value="F:lipoic acid binding"/>
    <property type="evidence" value="ECO:0007669"/>
    <property type="project" value="TreeGrafter"/>
</dbReference>
<dbReference type="SUPFAM" id="SSF47005">
    <property type="entry name" value="Peripheral subunit-binding domain of 2-oxo acid dehydrogenase complex"/>
    <property type="match status" value="2"/>
</dbReference>
<comment type="cofactor">
    <cofactor evidence="1">
        <name>(R)-lipoate</name>
        <dbReference type="ChEBI" id="CHEBI:83088"/>
    </cofactor>
</comment>
<evidence type="ECO:0000256" key="3">
    <source>
        <dbReference type="ARBA" id="ARBA00022679"/>
    </source>
</evidence>
<dbReference type="PATRIC" id="fig|1227499.3.peg.3999"/>
<organism evidence="9 10">
    <name type="scientific">Natronolimnohabitans innermongolicus JCM 12255</name>
    <dbReference type="NCBI Taxonomy" id="1227499"/>
    <lineage>
        <taxon>Archaea</taxon>
        <taxon>Methanobacteriati</taxon>
        <taxon>Methanobacteriota</taxon>
        <taxon>Stenosarchaea group</taxon>
        <taxon>Halobacteria</taxon>
        <taxon>Halobacteriales</taxon>
        <taxon>Natrialbaceae</taxon>
        <taxon>Natronolimnohabitans</taxon>
    </lineage>
</organism>
<dbReference type="InterPro" id="IPR036625">
    <property type="entry name" value="E3-bd_dom_sf"/>
</dbReference>
<protein>
    <submittedName>
        <fullName evidence="9">Dihydrolipoamide S-acyltransferase</fullName>
    </submittedName>
</protein>
<dbReference type="Pfam" id="PF00364">
    <property type="entry name" value="Biotin_lipoyl"/>
    <property type="match status" value="1"/>
</dbReference>
<feature type="compositionally biased region" description="Low complexity" evidence="6">
    <location>
        <begin position="188"/>
        <end position="197"/>
    </location>
</feature>
<dbReference type="AlphaFoldDB" id="L9WLT1"/>
<sequence>MRIPKLGLSDYGDLVSWEVAEGDRVDAGEVVAVLESDKASAEIEAPASGVLLGQYVETGEEIAIEVGKPIAVIGEEGESAPSLSELEAGGGPEAPTESGGDSAGAADTESASGTKANGGGATADDGGVATADVKATPRAKRRATEAGIELAGIEGTGPKGAVTETDVEGYLERDVDESRTEGEDEIAAADASDAADAADVKATPRAKRRAEEDGVDLSRVEGTGPQGAIVEDDVVEFASSEGVERTEPAASSDATTDDGLTVTEAHELTGTRRMIAERLSESAREKPHVMGTREIGIERLEEVRDRLEEKGVDVSLNDLILHFVGRTLEDLPAFNAHFEDGEHRFIDEVNVGYAVDSDRGLTVPVIDDVPNRDLEALADERRRLVESVLENDHAPSDLQGGTFTVTNVGVFDMDVSYSIINPPEVAILAVGRRKQVPVERDGEVAFERAITFSLTIDHRVLDGADSGRFLDRLAEYLEYPGRAFDAV</sequence>
<evidence type="ECO:0000313" key="9">
    <source>
        <dbReference type="EMBL" id="ELY50171.1"/>
    </source>
</evidence>
<feature type="domain" description="Peripheral subunit-binding (PSBD)" evidence="8">
    <location>
        <begin position="134"/>
        <end position="171"/>
    </location>
</feature>
<dbReference type="SUPFAM" id="SSF52777">
    <property type="entry name" value="CoA-dependent acyltransferases"/>
    <property type="match status" value="1"/>
</dbReference>
<dbReference type="EMBL" id="AOHZ01000088">
    <property type="protein sequence ID" value="ELY50171.1"/>
    <property type="molecule type" value="Genomic_DNA"/>
</dbReference>
<dbReference type="Pfam" id="PF00198">
    <property type="entry name" value="2-oxoacid_dh"/>
    <property type="match status" value="1"/>
</dbReference>
<dbReference type="CDD" id="cd06849">
    <property type="entry name" value="lipoyl_domain"/>
    <property type="match status" value="1"/>
</dbReference>
<dbReference type="InterPro" id="IPR023213">
    <property type="entry name" value="CAT-like_dom_sf"/>
</dbReference>
<dbReference type="GO" id="GO:0005737">
    <property type="term" value="C:cytoplasm"/>
    <property type="evidence" value="ECO:0007669"/>
    <property type="project" value="TreeGrafter"/>
</dbReference>
<feature type="region of interest" description="Disordered" evidence="6">
    <location>
        <begin position="79"/>
        <end position="225"/>
    </location>
</feature>
<evidence type="ECO:0000313" key="10">
    <source>
        <dbReference type="Proteomes" id="UP000011602"/>
    </source>
</evidence>
<evidence type="ECO:0000256" key="2">
    <source>
        <dbReference type="ARBA" id="ARBA00007317"/>
    </source>
</evidence>
<evidence type="ECO:0000259" key="7">
    <source>
        <dbReference type="PROSITE" id="PS50968"/>
    </source>
</evidence>
<feature type="compositionally biased region" description="Basic and acidic residues" evidence="6">
    <location>
        <begin position="209"/>
        <end position="219"/>
    </location>
</feature>
<dbReference type="PROSITE" id="PS00189">
    <property type="entry name" value="LIPOYL"/>
    <property type="match status" value="1"/>
</dbReference>
<proteinExistence type="inferred from homology"/>
<evidence type="ECO:0000259" key="8">
    <source>
        <dbReference type="PROSITE" id="PS51826"/>
    </source>
</evidence>
<evidence type="ECO:0000256" key="4">
    <source>
        <dbReference type="ARBA" id="ARBA00022823"/>
    </source>
</evidence>
<dbReference type="InterPro" id="IPR004167">
    <property type="entry name" value="PSBD"/>
</dbReference>
<dbReference type="Pfam" id="PF02817">
    <property type="entry name" value="E3_binding"/>
    <property type="match status" value="2"/>
</dbReference>
<keyword evidence="5 9" id="KW-0012">Acyltransferase</keyword>
<feature type="compositionally biased region" description="Basic and acidic residues" evidence="6">
    <location>
        <begin position="170"/>
        <end position="181"/>
    </location>
</feature>
<dbReference type="eggNOG" id="arCOG01706">
    <property type="taxonomic scope" value="Archaea"/>
</dbReference>
<feature type="domain" description="Peripheral subunit-binding (PSBD)" evidence="8">
    <location>
        <begin position="201"/>
        <end position="238"/>
    </location>
</feature>